<protein>
    <submittedName>
        <fullName evidence="2">Uncharacterized protein</fullName>
    </submittedName>
</protein>
<dbReference type="OrthoDB" id="340681at2759"/>
<dbReference type="AlphaFoldDB" id="A0A8H3TVH9"/>
<dbReference type="Pfam" id="PF04801">
    <property type="entry name" value="RPC5"/>
    <property type="match status" value="1"/>
</dbReference>
<dbReference type="EMBL" id="BLZA01000023">
    <property type="protein sequence ID" value="GHJ87663.1"/>
    <property type="molecule type" value="Genomic_DNA"/>
</dbReference>
<sequence>MDMDTDAGPSNGHVDPPLAPSVAAPVPPELEIPSDLFEDLDPDDEIAYTLPVYMTQNLSPDLNLFQYPLHHRAPQVSEWAASRGQSVTARMKEQVERFELEIPIDMRSEVWDEEKAEQLGFAAEESGKKGKGREEGWGSKMRLRSEAVPEVTGYWAGVVHDGALHLHPVGHLQQLRPALGYLDALEAQDRAEKERARRRENGEDDDDDDDEPEPSGKASSSKAKPKKEMEVKTVQLSMAAAPEDTIPLRRGSKMGTGGTVGTTTQIRNKIVKALAAEAEDTWIPWEWDTDSPDMLRSLSRLLLPRKERVSLECETRPLDILSKKNIGVGARLMN</sequence>
<evidence type="ECO:0000313" key="2">
    <source>
        <dbReference type="EMBL" id="GHJ87663.1"/>
    </source>
</evidence>
<feature type="region of interest" description="Disordered" evidence="1">
    <location>
        <begin position="1"/>
        <end position="29"/>
    </location>
</feature>
<proteinExistence type="predicted"/>
<organism evidence="2 3">
    <name type="scientific">Naganishia liquefaciens</name>
    <dbReference type="NCBI Taxonomy" id="104408"/>
    <lineage>
        <taxon>Eukaryota</taxon>
        <taxon>Fungi</taxon>
        <taxon>Dikarya</taxon>
        <taxon>Basidiomycota</taxon>
        <taxon>Agaricomycotina</taxon>
        <taxon>Tremellomycetes</taxon>
        <taxon>Filobasidiales</taxon>
        <taxon>Filobasidiaceae</taxon>
        <taxon>Naganishia</taxon>
    </lineage>
</organism>
<dbReference type="Proteomes" id="UP000620104">
    <property type="component" value="Unassembled WGS sequence"/>
</dbReference>
<accession>A0A8H3TVH9</accession>
<name>A0A8H3TVH9_9TREE</name>
<dbReference type="PANTHER" id="PTHR12069">
    <property type="entry name" value="DNA-DIRECTED RNA POLYMERASES III 80 KDA POLYPEPTIDE RNA POLYMERASE III SUBUNIT 5"/>
    <property type="match status" value="1"/>
</dbReference>
<feature type="region of interest" description="Disordered" evidence="1">
    <location>
        <begin position="190"/>
        <end position="231"/>
    </location>
</feature>
<reference evidence="2" key="1">
    <citation type="submission" date="2020-07" db="EMBL/GenBank/DDBJ databases">
        <title>Draft Genome Sequence of a Deep-Sea Yeast, Naganishia (Cryptococcus) liquefaciens strain N6.</title>
        <authorList>
            <person name="Han Y.W."/>
            <person name="Kajitani R."/>
            <person name="Morimoto H."/>
            <person name="Parhat M."/>
            <person name="Tsubouchi H."/>
            <person name="Bakenova O."/>
            <person name="Ogata M."/>
            <person name="Argunhan B."/>
            <person name="Aoki R."/>
            <person name="Kajiwara S."/>
            <person name="Itoh T."/>
            <person name="Iwasaki H."/>
        </authorList>
    </citation>
    <scope>NUCLEOTIDE SEQUENCE</scope>
    <source>
        <strain evidence="2">N6</strain>
    </source>
</reference>
<dbReference type="InterPro" id="IPR006886">
    <property type="entry name" value="RNA_pol_III_Rpc5"/>
</dbReference>
<dbReference type="GO" id="GO:0005666">
    <property type="term" value="C:RNA polymerase III complex"/>
    <property type="evidence" value="ECO:0007669"/>
    <property type="project" value="TreeGrafter"/>
</dbReference>
<keyword evidence="3" id="KW-1185">Reference proteome</keyword>
<evidence type="ECO:0000313" key="3">
    <source>
        <dbReference type="Proteomes" id="UP000620104"/>
    </source>
</evidence>
<evidence type="ECO:0000256" key="1">
    <source>
        <dbReference type="SAM" id="MobiDB-lite"/>
    </source>
</evidence>
<feature type="compositionally biased region" description="Low complexity" evidence="1">
    <location>
        <begin position="14"/>
        <end position="24"/>
    </location>
</feature>
<dbReference type="PANTHER" id="PTHR12069:SF0">
    <property type="entry name" value="DNA-DIRECTED RNA POLYMERASE III SUBUNIT RPC5"/>
    <property type="match status" value="1"/>
</dbReference>
<feature type="compositionally biased region" description="Basic and acidic residues" evidence="1">
    <location>
        <begin position="190"/>
        <end position="201"/>
    </location>
</feature>
<dbReference type="GO" id="GO:0042797">
    <property type="term" value="P:tRNA transcription by RNA polymerase III"/>
    <property type="evidence" value="ECO:0007669"/>
    <property type="project" value="TreeGrafter"/>
</dbReference>
<feature type="compositionally biased region" description="Acidic residues" evidence="1">
    <location>
        <begin position="202"/>
        <end position="213"/>
    </location>
</feature>
<gene>
    <name evidence="2" type="ORF">NliqN6_4065</name>
</gene>
<comment type="caution">
    <text evidence="2">The sequence shown here is derived from an EMBL/GenBank/DDBJ whole genome shotgun (WGS) entry which is preliminary data.</text>
</comment>